<comment type="caution">
    <text evidence="2">The sequence shown here is derived from an EMBL/GenBank/DDBJ whole genome shotgun (WGS) entry which is preliminary data.</text>
</comment>
<protein>
    <submittedName>
        <fullName evidence="2">Uncharacterized protein</fullName>
    </submittedName>
</protein>
<dbReference type="Proteomes" id="UP001060504">
    <property type="component" value="Unassembled WGS sequence"/>
</dbReference>
<dbReference type="EMBL" id="BPRH01002080">
    <property type="protein sequence ID" value="GJF15845.1"/>
    <property type="molecule type" value="Genomic_DNA"/>
</dbReference>
<name>A0ABQ4V9W3_9MYCO</name>
<sequence length="90" mass="10030">MTVYQVLTIALITVLAIAATAAIYLGMLNWIGALYVVRCSECHHLAFNSANRPRTSCPHCLHPVLTHPIHAMHHPGSRSDVRVEGDRLRY</sequence>
<gene>
    <name evidence="2" type="ORF">NGTWS1702_19800</name>
</gene>
<proteinExistence type="predicted"/>
<feature type="transmembrane region" description="Helical" evidence="1">
    <location>
        <begin position="6"/>
        <end position="28"/>
    </location>
</feature>
<reference evidence="2 3" key="1">
    <citation type="submission" date="2021-08" db="EMBL/GenBank/DDBJ databases">
        <title>Draft genome sequence of Mycolicibacterium sp. NGTWS1702 strain.</title>
        <authorList>
            <person name="Matsumoto M."/>
            <person name="Tang B.C.C."/>
            <person name="Machida Y."/>
            <person name="Matoyama H."/>
            <person name="Kishihara T."/>
            <person name="Sato S."/>
            <person name="Kondo I."/>
            <person name="Sano M."/>
            <person name="Kato G."/>
        </authorList>
    </citation>
    <scope>NUCLEOTIDE SEQUENCE [LARGE SCALE GENOMIC DNA]</scope>
    <source>
        <strain evidence="2 3">NGTWSNA01</strain>
    </source>
</reference>
<evidence type="ECO:0000313" key="3">
    <source>
        <dbReference type="Proteomes" id="UP001060504"/>
    </source>
</evidence>
<keyword evidence="3" id="KW-1185">Reference proteome</keyword>
<accession>A0ABQ4V9W3</accession>
<keyword evidence="1" id="KW-0472">Membrane</keyword>
<organism evidence="2 3">
    <name type="scientific">Mycolicibacterium cyprinidarum</name>
    <dbReference type="NCBI Taxonomy" id="2860311"/>
    <lineage>
        <taxon>Bacteria</taxon>
        <taxon>Bacillati</taxon>
        <taxon>Actinomycetota</taxon>
        <taxon>Actinomycetes</taxon>
        <taxon>Mycobacteriales</taxon>
        <taxon>Mycobacteriaceae</taxon>
        <taxon>Mycolicibacterium</taxon>
    </lineage>
</organism>
<evidence type="ECO:0000256" key="1">
    <source>
        <dbReference type="SAM" id="Phobius"/>
    </source>
</evidence>
<keyword evidence="1" id="KW-1133">Transmembrane helix</keyword>
<keyword evidence="1" id="KW-0812">Transmembrane</keyword>
<evidence type="ECO:0000313" key="2">
    <source>
        <dbReference type="EMBL" id="GJF15845.1"/>
    </source>
</evidence>